<dbReference type="RefSeq" id="WP_343826743.1">
    <property type="nucleotide sequence ID" value="NZ_BAAACI010000006.1"/>
</dbReference>
<evidence type="ECO:0000313" key="3">
    <source>
        <dbReference type="Proteomes" id="UP001501047"/>
    </source>
</evidence>
<reference evidence="3" key="1">
    <citation type="journal article" date="2019" name="Int. J. Syst. Evol. Microbiol.">
        <title>The Global Catalogue of Microorganisms (GCM) 10K type strain sequencing project: providing services to taxonomists for standard genome sequencing and annotation.</title>
        <authorList>
            <consortium name="The Broad Institute Genomics Platform"/>
            <consortium name="The Broad Institute Genome Sequencing Center for Infectious Disease"/>
            <person name="Wu L."/>
            <person name="Ma J."/>
        </authorList>
    </citation>
    <scope>NUCLEOTIDE SEQUENCE [LARGE SCALE GENOMIC DNA]</scope>
    <source>
        <strain evidence="3">JCM 1417</strain>
    </source>
</reference>
<keyword evidence="1" id="KW-0732">Signal</keyword>
<dbReference type="PROSITE" id="PS51257">
    <property type="entry name" value="PROKAR_LIPOPROTEIN"/>
    <property type="match status" value="1"/>
</dbReference>
<feature type="chain" id="PRO_5045516399" description="Lipoprotein" evidence="1">
    <location>
        <begin position="22"/>
        <end position="165"/>
    </location>
</feature>
<gene>
    <name evidence="2" type="ORF">GCM10008908_24740</name>
</gene>
<feature type="signal peptide" evidence="1">
    <location>
        <begin position="1"/>
        <end position="21"/>
    </location>
</feature>
<name>A0ABP3W0X5_CLOSU</name>
<evidence type="ECO:0000256" key="1">
    <source>
        <dbReference type="SAM" id="SignalP"/>
    </source>
</evidence>
<keyword evidence="3" id="KW-1185">Reference proteome</keyword>
<organism evidence="2 3">
    <name type="scientific">Clostridium subterminale</name>
    <dbReference type="NCBI Taxonomy" id="1550"/>
    <lineage>
        <taxon>Bacteria</taxon>
        <taxon>Bacillati</taxon>
        <taxon>Bacillota</taxon>
        <taxon>Clostridia</taxon>
        <taxon>Eubacteriales</taxon>
        <taxon>Clostridiaceae</taxon>
        <taxon>Clostridium</taxon>
    </lineage>
</organism>
<evidence type="ECO:0008006" key="4">
    <source>
        <dbReference type="Google" id="ProtNLM"/>
    </source>
</evidence>
<accession>A0ABP3W0X5</accession>
<dbReference type="EMBL" id="BAAACI010000006">
    <property type="protein sequence ID" value="GAA0774606.1"/>
    <property type="molecule type" value="Genomic_DNA"/>
</dbReference>
<dbReference type="Proteomes" id="UP001501047">
    <property type="component" value="Unassembled WGS sequence"/>
</dbReference>
<sequence>MKKIFTILLCLTLSLSLVACGKEEKKDKTIKDVANAETSKEKEETLEEIREQQKDDKCDIVLADTDNVTITCKGKGKSAFGGIYITLEVVNKTDKDILVGTDKCSNDGTMVDDLFSETITAKMKSESDLSVMDNNITEVKNFKGTFLVMDDSTGETIENIEFSIE</sequence>
<proteinExistence type="predicted"/>
<evidence type="ECO:0000313" key="2">
    <source>
        <dbReference type="EMBL" id="GAA0774606.1"/>
    </source>
</evidence>
<protein>
    <recommendedName>
        <fullName evidence="4">Lipoprotein</fullName>
    </recommendedName>
</protein>
<comment type="caution">
    <text evidence="2">The sequence shown here is derived from an EMBL/GenBank/DDBJ whole genome shotgun (WGS) entry which is preliminary data.</text>
</comment>